<evidence type="ECO:0000313" key="1">
    <source>
        <dbReference type="EMBL" id="PPQ32286.1"/>
    </source>
</evidence>
<evidence type="ECO:0008006" key="3">
    <source>
        <dbReference type="Google" id="ProtNLM"/>
    </source>
</evidence>
<sequence>MLVKRSESAEPAVPHFDEKTSVRDLDDADPALRRHAAQALRGVTAVVDDLCRRLAVEPERDVRAALLSNLIGQKSAEVADLLASIFDKGDAALRNEVMEALWSMPEESIDKMPVLLASPDRKQRLLAVNVLSEIPHPHAVELLEQVLLSEPDVNICLGAVDGLTHTDDFRSAGRLAQFAARFPEVDQVQFVVRSLLRSLGEPR</sequence>
<gene>
    <name evidence="1" type="ORF">CCR94_06480</name>
</gene>
<dbReference type="Proteomes" id="UP000239089">
    <property type="component" value="Unassembled WGS sequence"/>
</dbReference>
<name>A0A2S6NCE7_9HYPH</name>
<dbReference type="InterPro" id="IPR011989">
    <property type="entry name" value="ARM-like"/>
</dbReference>
<accession>A0A2S6NCE7</accession>
<dbReference type="EMBL" id="NHSJ01000041">
    <property type="protein sequence ID" value="PPQ32286.1"/>
    <property type="molecule type" value="Genomic_DNA"/>
</dbReference>
<proteinExistence type="predicted"/>
<dbReference type="AlphaFoldDB" id="A0A2S6NCE7"/>
<dbReference type="Gene3D" id="1.25.10.10">
    <property type="entry name" value="Leucine-rich Repeat Variant"/>
    <property type="match status" value="1"/>
</dbReference>
<dbReference type="InterPro" id="IPR016024">
    <property type="entry name" value="ARM-type_fold"/>
</dbReference>
<dbReference type="SUPFAM" id="SSF48371">
    <property type="entry name" value="ARM repeat"/>
    <property type="match status" value="1"/>
</dbReference>
<keyword evidence="2" id="KW-1185">Reference proteome</keyword>
<organism evidence="1 2">
    <name type="scientific">Rhodoblastus sphagnicola</name>
    <dbReference type="NCBI Taxonomy" id="333368"/>
    <lineage>
        <taxon>Bacteria</taxon>
        <taxon>Pseudomonadati</taxon>
        <taxon>Pseudomonadota</taxon>
        <taxon>Alphaproteobacteria</taxon>
        <taxon>Hyphomicrobiales</taxon>
        <taxon>Rhodoblastaceae</taxon>
        <taxon>Rhodoblastus</taxon>
    </lineage>
</organism>
<dbReference type="RefSeq" id="WP_104507062.1">
    <property type="nucleotide sequence ID" value="NZ_JACIGC010000002.1"/>
</dbReference>
<comment type="caution">
    <text evidence="1">The sequence shown here is derived from an EMBL/GenBank/DDBJ whole genome shotgun (WGS) entry which is preliminary data.</text>
</comment>
<reference evidence="1 2" key="1">
    <citation type="journal article" date="2018" name="Arch. Microbiol.">
        <title>New insights into the metabolic potential of the phototrophic purple bacterium Rhodopila globiformis DSM 161(T) from its draft genome sequence and evidence for a vanadium-dependent nitrogenase.</title>
        <authorList>
            <person name="Imhoff J.F."/>
            <person name="Rahn T."/>
            <person name="Kunzel S."/>
            <person name="Neulinger S.C."/>
        </authorList>
    </citation>
    <scope>NUCLEOTIDE SEQUENCE [LARGE SCALE GENOMIC DNA]</scope>
    <source>
        <strain evidence="1 2">DSM 16996</strain>
    </source>
</reference>
<protein>
    <recommendedName>
        <fullName evidence="3">PBS lyase</fullName>
    </recommendedName>
</protein>
<evidence type="ECO:0000313" key="2">
    <source>
        <dbReference type="Proteomes" id="UP000239089"/>
    </source>
</evidence>
<dbReference type="OrthoDB" id="7359267at2"/>